<evidence type="ECO:0000256" key="4">
    <source>
        <dbReference type="SAM" id="MobiDB-lite"/>
    </source>
</evidence>
<feature type="region of interest" description="Disordered" evidence="4">
    <location>
        <begin position="29"/>
        <end position="64"/>
    </location>
</feature>
<dbReference type="Proteomes" id="UP000184278">
    <property type="component" value="Unassembled WGS sequence"/>
</dbReference>
<keyword evidence="3 5" id="KW-0732">Signal</keyword>
<feature type="signal peptide" evidence="5">
    <location>
        <begin position="1"/>
        <end position="28"/>
    </location>
</feature>
<dbReference type="STRING" id="1121131.SAMN02745229_00676"/>
<dbReference type="RefSeq" id="WP_073385514.1">
    <property type="nucleotide sequence ID" value="NZ_FQXK01000005.1"/>
</dbReference>
<evidence type="ECO:0000313" key="7">
    <source>
        <dbReference type="Proteomes" id="UP000184278"/>
    </source>
</evidence>
<evidence type="ECO:0000313" key="6">
    <source>
        <dbReference type="EMBL" id="SHH56267.1"/>
    </source>
</evidence>
<keyword evidence="2" id="KW-0813">Transport</keyword>
<dbReference type="CDD" id="cd13603">
    <property type="entry name" value="PBP2_TRAP_Siap_TeaA_like"/>
    <property type="match status" value="1"/>
</dbReference>
<dbReference type="AlphaFoldDB" id="A0A1M5TZQ4"/>
<dbReference type="Pfam" id="PF03480">
    <property type="entry name" value="DctP"/>
    <property type="match status" value="1"/>
</dbReference>
<dbReference type="InterPro" id="IPR018389">
    <property type="entry name" value="DctP_fam"/>
</dbReference>
<dbReference type="PANTHER" id="PTHR33376:SF7">
    <property type="entry name" value="C4-DICARBOXYLATE-BINDING PROTEIN DCTB"/>
    <property type="match status" value="1"/>
</dbReference>
<name>A0A1M5TZQ4_BUTFI</name>
<dbReference type="NCBIfam" id="NF037995">
    <property type="entry name" value="TRAP_S1"/>
    <property type="match status" value="1"/>
</dbReference>
<evidence type="ECO:0000256" key="2">
    <source>
        <dbReference type="ARBA" id="ARBA00022448"/>
    </source>
</evidence>
<sequence length="381" mass="40891">MRKKLFSALMSASIAVAMMSGCGLNAPAETGAGATQDTAQDTTQEVKESTEDTGASETGSEYEVNEAAAADPAVTLTMAEVNPLDGTICGAMDMKFKEAVEAMSGGSITIDLQGSGVLGVEADILDGMLGGTGTVDICRISAFALNSYGCDKATLLSLPYTFQDRDHFWTFANSELAQDFLNQSSELGLGVKGLYYGEEGFRHFFTVSDKPISSPDDMKDMKIRVSNDPVMTAMVENLGATPSPVSMAEIYPSMQNGTIDGAEQPTVNYQSNSFDEVGPNLTLDGHTLGAMMTIITEKSWGELTENQQQVILDAGKIASDYCREVSEQKEEAVLEQLKADGRNIIEVTDKTPWQEACKPIVEQYATGDLADIYQQILDMAK</sequence>
<evidence type="ECO:0000256" key="3">
    <source>
        <dbReference type="ARBA" id="ARBA00022729"/>
    </source>
</evidence>
<evidence type="ECO:0000256" key="5">
    <source>
        <dbReference type="SAM" id="SignalP"/>
    </source>
</evidence>
<dbReference type="Gene3D" id="3.40.190.170">
    <property type="entry name" value="Bacterial extracellular solute-binding protein, family 7"/>
    <property type="match status" value="1"/>
</dbReference>
<dbReference type="EMBL" id="FQXK01000005">
    <property type="protein sequence ID" value="SHH56267.1"/>
    <property type="molecule type" value="Genomic_DNA"/>
</dbReference>
<dbReference type="GeneID" id="89510603"/>
<comment type="similarity">
    <text evidence="1">Belongs to the bacterial solute-binding protein 7 family.</text>
</comment>
<dbReference type="InterPro" id="IPR038404">
    <property type="entry name" value="TRAP_DctP_sf"/>
</dbReference>
<dbReference type="GO" id="GO:0055085">
    <property type="term" value="P:transmembrane transport"/>
    <property type="evidence" value="ECO:0007669"/>
    <property type="project" value="InterPro"/>
</dbReference>
<dbReference type="OrthoDB" id="9815946at2"/>
<reference evidence="7" key="1">
    <citation type="submission" date="2016-11" db="EMBL/GenBank/DDBJ databases">
        <authorList>
            <person name="Varghese N."/>
            <person name="Submissions S."/>
        </authorList>
    </citation>
    <scope>NUCLEOTIDE SEQUENCE [LARGE SCALE GENOMIC DNA]</scope>
    <source>
        <strain evidence="7">DSM 3071</strain>
    </source>
</reference>
<dbReference type="PANTHER" id="PTHR33376">
    <property type="match status" value="1"/>
</dbReference>
<keyword evidence="6" id="KW-0675">Receptor</keyword>
<keyword evidence="7" id="KW-1185">Reference proteome</keyword>
<gene>
    <name evidence="6" type="ORF">SAMN02745229_00676</name>
</gene>
<organism evidence="6 7">
    <name type="scientific">Butyrivibrio fibrisolvens DSM 3071</name>
    <dbReference type="NCBI Taxonomy" id="1121131"/>
    <lineage>
        <taxon>Bacteria</taxon>
        <taxon>Bacillati</taxon>
        <taxon>Bacillota</taxon>
        <taxon>Clostridia</taxon>
        <taxon>Lachnospirales</taxon>
        <taxon>Lachnospiraceae</taxon>
        <taxon>Butyrivibrio</taxon>
    </lineage>
</organism>
<feature type="compositionally biased region" description="Low complexity" evidence="4">
    <location>
        <begin position="29"/>
        <end position="43"/>
    </location>
</feature>
<evidence type="ECO:0000256" key="1">
    <source>
        <dbReference type="ARBA" id="ARBA00009023"/>
    </source>
</evidence>
<feature type="chain" id="PRO_5009914095" evidence="5">
    <location>
        <begin position="29"/>
        <end position="381"/>
    </location>
</feature>
<accession>A0A1M5TZQ4</accession>
<dbReference type="PROSITE" id="PS51257">
    <property type="entry name" value="PROKAR_LIPOPROTEIN"/>
    <property type="match status" value="1"/>
</dbReference>
<proteinExistence type="inferred from homology"/>
<protein>
    <submittedName>
        <fullName evidence="6">Tripartite ATP-independent transporter solute receptor, DctP family</fullName>
    </submittedName>
</protein>